<dbReference type="SUPFAM" id="SSF52540">
    <property type="entry name" value="P-loop containing nucleoside triphosphate hydrolases"/>
    <property type="match status" value="3"/>
</dbReference>
<evidence type="ECO:0000256" key="1">
    <source>
        <dbReference type="ARBA" id="ARBA00022741"/>
    </source>
</evidence>
<dbReference type="PROSITE" id="PS50901">
    <property type="entry name" value="FTSK"/>
    <property type="match status" value="2"/>
</dbReference>
<gene>
    <name evidence="7" type="ORF">LARV_00935</name>
</gene>
<dbReference type="Pfam" id="PF01580">
    <property type="entry name" value="FtsK_SpoIIIE"/>
    <property type="match status" value="3"/>
</dbReference>
<dbReference type="RefSeq" id="WP_075072535.1">
    <property type="nucleotide sequence ID" value="NZ_DF967972.1"/>
</dbReference>
<dbReference type="Gene3D" id="3.40.50.300">
    <property type="entry name" value="P-loop containing nucleotide triphosphate hydrolases"/>
    <property type="match status" value="4"/>
</dbReference>
<dbReference type="PANTHER" id="PTHR22683">
    <property type="entry name" value="SPORULATION PROTEIN RELATED"/>
    <property type="match status" value="1"/>
</dbReference>
<reference evidence="7" key="1">
    <citation type="submission" date="2015-07" db="EMBL/GenBank/DDBJ databases">
        <title>Draft Genome Sequences of Anaerolinea thermolimosa IMO-1, Bellilinea caldifistulae GOMI-1, Leptolinea tardivitalis YMTK-2, Levilinea saccharolytica KIBI-1,Longilinea arvoryzae KOME-1, Previously Described as Members of the Anaerolineaceae (Chloroflexi).</title>
        <authorList>
            <person name="Sekiguchi Y."/>
            <person name="Ohashi A."/>
            <person name="Matsuura N."/>
            <person name="Tourlousse M.D."/>
        </authorList>
    </citation>
    <scope>NUCLEOTIDE SEQUENCE [LARGE SCALE GENOMIC DNA]</scope>
    <source>
        <strain evidence="7">KOME-1</strain>
    </source>
</reference>
<dbReference type="InterPro" id="IPR027417">
    <property type="entry name" value="P-loop_NTPase"/>
</dbReference>
<proteinExistence type="predicted"/>
<feature type="transmembrane region" description="Helical" evidence="5">
    <location>
        <begin position="85"/>
        <end position="103"/>
    </location>
</feature>
<feature type="binding site" evidence="3">
    <location>
        <begin position="560"/>
        <end position="567"/>
    </location>
    <ligand>
        <name>ATP</name>
        <dbReference type="ChEBI" id="CHEBI:30616"/>
    </ligand>
</feature>
<dbReference type="InterPro" id="IPR003593">
    <property type="entry name" value="AAA+_ATPase"/>
</dbReference>
<feature type="transmembrane region" description="Helical" evidence="5">
    <location>
        <begin position="53"/>
        <end position="73"/>
    </location>
</feature>
<accession>A0A0S7BE49</accession>
<dbReference type="Proteomes" id="UP000055060">
    <property type="component" value="Unassembled WGS sequence"/>
</dbReference>
<dbReference type="PANTHER" id="PTHR22683:SF1">
    <property type="entry name" value="TYPE VII SECRETION SYSTEM PROTEIN ESSC"/>
    <property type="match status" value="1"/>
</dbReference>
<feature type="binding site" evidence="3">
    <location>
        <begin position="903"/>
        <end position="910"/>
    </location>
    <ligand>
        <name>ATP</name>
        <dbReference type="ChEBI" id="CHEBI:30616"/>
    </ligand>
</feature>
<organism evidence="7">
    <name type="scientific">Longilinea arvoryzae</name>
    <dbReference type="NCBI Taxonomy" id="360412"/>
    <lineage>
        <taxon>Bacteria</taxon>
        <taxon>Bacillati</taxon>
        <taxon>Chloroflexota</taxon>
        <taxon>Anaerolineae</taxon>
        <taxon>Anaerolineales</taxon>
        <taxon>Anaerolineaceae</taxon>
        <taxon>Longilinea</taxon>
    </lineage>
</organism>
<protein>
    <submittedName>
        <fullName evidence="7">DNA segregation ATPase FtsK/SpoIIIE</fullName>
    </submittedName>
</protein>
<keyword evidence="5" id="KW-1133">Transmembrane helix</keyword>
<dbReference type="InterPro" id="IPR050206">
    <property type="entry name" value="FtsK/SpoIIIE/SftA"/>
</dbReference>
<keyword evidence="5" id="KW-0472">Membrane</keyword>
<evidence type="ECO:0000256" key="4">
    <source>
        <dbReference type="SAM" id="MobiDB-lite"/>
    </source>
</evidence>
<evidence type="ECO:0000313" key="7">
    <source>
        <dbReference type="EMBL" id="GAP13184.1"/>
    </source>
</evidence>
<name>A0A0S7BE49_9CHLR</name>
<feature type="region of interest" description="Disordered" evidence="4">
    <location>
        <begin position="1"/>
        <end position="42"/>
    </location>
</feature>
<keyword evidence="1 3" id="KW-0547">Nucleotide-binding</keyword>
<feature type="domain" description="FtsK" evidence="6">
    <location>
        <begin position="536"/>
        <end position="742"/>
    </location>
</feature>
<evidence type="ECO:0000259" key="6">
    <source>
        <dbReference type="PROSITE" id="PS50901"/>
    </source>
</evidence>
<dbReference type="GO" id="GO:0003677">
    <property type="term" value="F:DNA binding"/>
    <property type="evidence" value="ECO:0007669"/>
    <property type="project" value="InterPro"/>
</dbReference>
<dbReference type="InterPro" id="IPR002543">
    <property type="entry name" value="FtsK_dom"/>
</dbReference>
<dbReference type="EMBL" id="DF967972">
    <property type="protein sequence ID" value="GAP13184.1"/>
    <property type="molecule type" value="Genomic_DNA"/>
</dbReference>
<evidence type="ECO:0000313" key="8">
    <source>
        <dbReference type="Proteomes" id="UP000055060"/>
    </source>
</evidence>
<keyword evidence="8" id="KW-1185">Reference proteome</keyword>
<dbReference type="STRING" id="360412.LARV_00935"/>
<dbReference type="SMART" id="SM00382">
    <property type="entry name" value="AAA"/>
    <property type="match status" value="3"/>
</dbReference>
<dbReference type="GO" id="GO:0005524">
    <property type="term" value="F:ATP binding"/>
    <property type="evidence" value="ECO:0007669"/>
    <property type="project" value="UniProtKB-UniRule"/>
</dbReference>
<evidence type="ECO:0000256" key="2">
    <source>
        <dbReference type="ARBA" id="ARBA00022840"/>
    </source>
</evidence>
<keyword evidence="2 3" id="KW-0067">ATP-binding</keyword>
<evidence type="ECO:0000256" key="5">
    <source>
        <dbReference type="SAM" id="Phobius"/>
    </source>
</evidence>
<keyword evidence="5" id="KW-0812">Transmembrane</keyword>
<evidence type="ECO:0000256" key="3">
    <source>
        <dbReference type="PROSITE-ProRule" id="PRU00289"/>
    </source>
</evidence>
<sequence>MIENPEIIEQQEQDREDPRPVFTRSPRNYKKYPQGEIKLMPPPAKPNAPTTPLLSLFVPIIGVWLSAMIQIFAAQSAGGTGRIPVYAFVSIPMALITVIFGIVNGRSSRNKYKADLAKRIKVYDDYLTKQRGEINQWIQEQREAMLTPNPDLEGCVVRAQEGVRLAGGRIEAEKSNDQPAGQPALLALEKEQRLWEREPAHHDFLHLRLGLGSVVRSFTVERPPTPPLSLEEDDLIEKGYQLEEECRLIPGLPILLPLGQVGSAGIVGANSHQRNKLVQSLIMQLTAHHAPNNVKIVLVINEHDRKKWLWVRRLPHNWNENNTVRYFLMGRRKKGGVGTTEVTTEDPNEVRHTVLAELESMLHIRQHEAEQNHSDETPIQPVSYVFIFADRSLWNGSAALQYAPLLDLLLSKGPAIGAYSIFLAGHRSQIPKDVRTLIHLKEGEQAKLVGDMEIIGQVPEVHRFEPMLAKEDQVNLLTDALAQLHIENLAAQAPTQVTLIDLLMTNAVKEVNLELLRKVSCPWESLQIPIGKKANGETAYLNLQDASKHGGFGVHAMVGGTTGTGKTKFLQTLILLTCAYYKPEDVNFVLIDYKGGDLAKGLEHLPHLVGSLANMDSQGKQGELIQRLFSAFDAEIQRRKDILKGDDINSYMSRYHTGTETRALPHLFIVIDEFAEMLLRNPTNDPNKSLMKRLMSIAAIGRSIGMHLILATQNPGTVITEDMRNNINTRICLRMGTRDASKAILNRNDAYDNITKDQVGRGYLQVGNNDQFDLVQFAWGGSLDIPRNMVQVGGVSRVTYQGVRIKHKKLDTSGYKSTQLEALAGIIASDKGASPQIPVWLPALPPLLELCDLREQAGWDGHGWKPLERHLKPVLGRIDNPARRAQPLLEMNLGKEGHLLLHGGPVTGKTTLLQTLVTSTMLDHTPAEVQFYIVEYGVQTLKKLEGFPHIGAAIMGSTEGERVRRVFTLLKDLLESRRKLLDAPNVVEYRRQHPEQVMPDVFLIIDNFTSFMEGKQPGCLEFELLKAIASDGPSLGIHLILTTVSANFPQALREKISNVVALEMPGNNYLDNIGRTGGVLPATDIPGRGIVRMGNVVEFQVARMGPKPTEAKTKDGEVVRELLTEAQRMEWLEQLMRAMRCAVGDFPVACLPIRVPPMHEEIHLEELVRHFTERDVNYLPVPVGIDMTDPTLNPRLTDFSVSQHLFVMGPPLSGRTTFVRNLIASMMAIYNPEEVQFIIFDLDSTGLYQLDQNNPFIAGTFTEIGVGFNLEEAIDQRLTSVQIMPATDSGSISPAFLPVDGGGEMMSGQQVSAERLIKQPEIVIVMDDFGVVKSKLKDDQRNYLVNLAKSNRRVHIILVGTGQEIASTSPLESLVRKGKTGFALAFSENDWSVAVSMAIAKPSEVRKVGDVGSGYHYIRGAVRAFINFPGDAIQSVGSVENWINLHVKKRGFTYNNQ</sequence>
<feature type="domain" description="FtsK" evidence="6">
    <location>
        <begin position="885"/>
        <end position="1071"/>
    </location>
</feature>